<dbReference type="EMBL" id="GL380209">
    <property type="protein sequence ID" value="EGT50467.1"/>
    <property type="molecule type" value="Genomic_DNA"/>
</dbReference>
<feature type="compositionally biased region" description="Polar residues" evidence="1">
    <location>
        <begin position="329"/>
        <end position="339"/>
    </location>
</feature>
<organism evidence="3">
    <name type="scientific">Caenorhabditis brenneri</name>
    <name type="common">Nematode worm</name>
    <dbReference type="NCBI Taxonomy" id="135651"/>
    <lineage>
        <taxon>Eukaryota</taxon>
        <taxon>Metazoa</taxon>
        <taxon>Ecdysozoa</taxon>
        <taxon>Nematoda</taxon>
        <taxon>Chromadorea</taxon>
        <taxon>Rhabditida</taxon>
        <taxon>Rhabditina</taxon>
        <taxon>Rhabditomorpha</taxon>
        <taxon>Rhabditoidea</taxon>
        <taxon>Rhabditidae</taxon>
        <taxon>Peloderinae</taxon>
        <taxon>Caenorhabditis</taxon>
    </lineage>
</organism>
<reference evidence="3" key="1">
    <citation type="submission" date="2011-07" db="EMBL/GenBank/DDBJ databases">
        <authorList>
            <consortium name="Caenorhabditis brenneri Sequencing and Analysis Consortium"/>
            <person name="Wilson R.K."/>
        </authorList>
    </citation>
    <scope>NUCLEOTIDE SEQUENCE [LARGE SCALE GENOMIC DNA]</scope>
    <source>
        <strain evidence="3">PB2801</strain>
    </source>
</reference>
<protein>
    <submittedName>
        <fullName evidence="2">Uncharacterized protein</fullName>
    </submittedName>
</protein>
<gene>
    <name evidence="2" type="ORF">CAEBREN_10031</name>
</gene>
<sequence length="561" mass="63979">MFNPLAKKRFIVKATYAPNRAPIPENLPILTPVEMAVELGLLPEIETYIEEVFTRAPYLENDQTREWLRKHVDAIMPRSVAKQQGSGICGSCSSNWFGMPMRAHNQKDCGIPFYYRAQFQAVNTRAMCPKCKGRSDNHNVCYAKDVVCGQCQQNQLGARPHQPSTGICFIAPGSERAQFETWRIKQYNNNVRRSLERPFRVRLYNDEPLKRAIPVGFGLTPYVDHNNRIGRIQYTDDATYPGIMSTHGNEERRKEMEQRIQREINKRSEDAALKQFQDLANAIAQEANQIGSIPLSKSSKSPSKDQGEGKGLQVRDRSHVESGDEIGQKSDSGAKQTSPPLIDQETQEFINVHRLTTTSAEAIQQAEGSQDVTIDGKRKIFWINENIEKMKALINTGEDYKKRLQKVAGKPEAIGILQRKNKVDARPRPINHDNLNEGIWQLANTNNWQSPEILTWMQELLTGDKEENAVFEDDQWKTINGEPNWREEYAEYLLKMMFIMPVAETTISTKLSSNSPFVRLSQFESPYLIADTASFMQIDPSRRSAYFFTLALNIAQDLLKD</sequence>
<dbReference type="AlphaFoldDB" id="G0PBF6"/>
<dbReference type="InParanoid" id="G0PBF6"/>
<dbReference type="OMA" id="IWQLANT"/>
<evidence type="ECO:0000313" key="3">
    <source>
        <dbReference type="Proteomes" id="UP000008068"/>
    </source>
</evidence>
<keyword evidence="3" id="KW-1185">Reference proteome</keyword>
<proteinExistence type="predicted"/>
<dbReference type="HOGENOM" id="CLU_499893_0_0_1"/>
<dbReference type="OrthoDB" id="5909098at2759"/>
<feature type="compositionally biased region" description="Basic and acidic residues" evidence="1">
    <location>
        <begin position="302"/>
        <end position="328"/>
    </location>
</feature>
<evidence type="ECO:0000313" key="2">
    <source>
        <dbReference type="EMBL" id="EGT50467.1"/>
    </source>
</evidence>
<dbReference type="Proteomes" id="UP000008068">
    <property type="component" value="Unassembled WGS sequence"/>
</dbReference>
<dbReference type="eggNOG" id="ENOG502TJMF">
    <property type="taxonomic scope" value="Eukaryota"/>
</dbReference>
<accession>G0PBF6</accession>
<feature type="region of interest" description="Disordered" evidence="1">
    <location>
        <begin position="293"/>
        <end position="342"/>
    </location>
</feature>
<name>G0PBF6_CAEBE</name>
<feature type="region of interest" description="Disordered" evidence="1">
    <location>
        <begin position="240"/>
        <end position="259"/>
    </location>
</feature>
<evidence type="ECO:0000256" key="1">
    <source>
        <dbReference type="SAM" id="MobiDB-lite"/>
    </source>
</evidence>
<feature type="compositionally biased region" description="Basic and acidic residues" evidence="1">
    <location>
        <begin position="248"/>
        <end position="259"/>
    </location>
</feature>